<evidence type="ECO:0000256" key="2">
    <source>
        <dbReference type="PROSITE-ProRule" id="PRU00259"/>
    </source>
</evidence>
<keyword evidence="1" id="KW-0677">Repeat</keyword>
<name>A0A6A3ARD1_HIBSY</name>
<gene>
    <name evidence="4" type="ORF">F3Y22_tig00110429pilonHSYRG01102</name>
</gene>
<dbReference type="PANTHER" id="PTHR46976:SF2">
    <property type="entry name" value="F-BOX DOMAIN-CONTAINING PROTEIN"/>
    <property type="match status" value="1"/>
</dbReference>
<dbReference type="InterPro" id="IPR016024">
    <property type="entry name" value="ARM-type_fold"/>
</dbReference>
<dbReference type="PANTHER" id="PTHR46976">
    <property type="entry name" value="PROTEIN ARABIDILLO 1"/>
    <property type="match status" value="1"/>
</dbReference>
<keyword evidence="5" id="KW-1185">Reference proteome</keyword>
<sequence>MPKDYSSFYCMIMQRGMGLLVPWPLANLAAHGDSNSNSAAIGQEEGALEALVQLTYSQNEGVRQEAAGALWNFSFDDKNREAIAAAGGVEALVALAQSSSSASRGLQERAAGALSRLSVSETNSIAIGRQGGIAPLIVLARSDIEAFYRENALHIVQDGGVKPLIHLCSSSISKMARFMAALALVYIFDGTIDASGSSKTLNTDGVGRIALKHVEGFVNSFYDPQSFHTAASSLVPTALAQIAEAIRIQEAGHLRCRKVPILFSFYNTFCSLRCLEDGIQCTILASFKMQVHRESYVVSLLHQQPLFRPKYMQKSCFGTLSATMNSQALSLSFLNQNRSLLAQKCRHLALSGLVDYLCTAVLFSTLHYGTTQAQSLITAQAQALITAQAQPPVLSRHSPTANHRGYPWLCSFSNGEDVAQTSCKLVPSSILNMDSLKATLVLLSVLNHSNTASVPSYSHHDDISNIKLNEINNFVALEVQFDGVISLYKRIRVADSTPIICIEPSPFIFKTLAAIPSPFKPPPLTPPLPFTPSDRSALLANAPSSRPALTVRGHGVAGSDMGKAYLVGNSLGRPSSALFSLYTFAVWQLNGLGGQPFKATASVAVSSPSLGAAVGSSDPGIELPPSSPLHANIEPTRAA</sequence>
<evidence type="ECO:0000313" key="4">
    <source>
        <dbReference type="EMBL" id="KAE8705412.1"/>
    </source>
</evidence>
<protein>
    <submittedName>
        <fullName evidence="4">Detected protein of confused Function</fullName>
    </submittedName>
</protein>
<evidence type="ECO:0000256" key="1">
    <source>
        <dbReference type="ARBA" id="ARBA00022737"/>
    </source>
</evidence>
<reference evidence="4" key="1">
    <citation type="submission" date="2019-09" db="EMBL/GenBank/DDBJ databases">
        <title>Draft genome information of white flower Hibiscus syriacus.</title>
        <authorList>
            <person name="Kim Y.-M."/>
        </authorList>
    </citation>
    <scope>NUCLEOTIDE SEQUENCE [LARGE SCALE GENOMIC DNA]</scope>
    <source>
        <strain evidence="4">YM2019G1</strain>
    </source>
</reference>
<dbReference type="AlphaFoldDB" id="A0A6A3ARD1"/>
<comment type="caution">
    <text evidence="4">The sequence shown here is derived from an EMBL/GenBank/DDBJ whole genome shotgun (WGS) entry which is preliminary data.</text>
</comment>
<dbReference type="SUPFAM" id="SSF48371">
    <property type="entry name" value="ARM repeat"/>
    <property type="match status" value="1"/>
</dbReference>
<feature type="repeat" description="ARM" evidence="2">
    <location>
        <begin position="46"/>
        <end position="88"/>
    </location>
</feature>
<dbReference type="EMBL" id="VEPZ02000982">
    <property type="protein sequence ID" value="KAE8705412.1"/>
    <property type="molecule type" value="Genomic_DNA"/>
</dbReference>
<feature type="region of interest" description="Disordered" evidence="3">
    <location>
        <begin position="612"/>
        <end position="639"/>
    </location>
</feature>
<organism evidence="4 5">
    <name type="scientific">Hibiscus syriacus</name>
    <name type="common">Rose of Sharon</name>
    <dbReference type="NCBI Taxonomy" id="106335"/>
    <lineage>
        <taxon>Eukaryota</taxon>
        <taxon>Viridiplantae</taxon>
        <taxon>Streptophyta</taxon>
        <taxon>Embryophyta</taxon>
        <taxon>Tracheophyta</taxon>
        <taxon>Spermatophyta</taxon>
        <taxon>Magnoliopsida</taxon>
        <taxon>eudicotyledons</taxon>
        <taxon>Gunneridae</taxon>
        <taxon>Pentapetalae</taxon>
        <taxon>rosids</taxon>
        <taxon>malvids</taxon>
        <taxon>Malvales</taxon>
        <taxon>Malvaceae</taxon>
        <taxon>Malvoideae</taxon>
        <taxon>Hibiscus</taxon>
    </lineage>
</organism>
<dbReference type="PROSITE" id="PS50176">
    <property type="entry name" value="ARM_REPEAT"/>
    <property type="match status" value="2"/>
</dbReference>
<feature type="repeat" description="ARM" evidence="2">
    <location>
        <begin position="87"/>
        <end position="132"/>
    </location>
</feature>
<dbReference type="SMART" id="SM00185">
    <property type="entry name" value="ARM"/>
    <property type="match status" value="3"/>
</dbReference>
<evidence type="ECO:0000256" key="3">
    <source>
        <dbReference type="SAM" id="MobiDB-lite"/>
    </source>
</evidence>
<dbReference type="InterPro" id="IPR000225">
    <property type="entry name" value="Armadillo"/>
</dbReference>
<dbReference type="Proteomes" id="UP000436088">
    <property type="component" value="Unassembled WGS sequence"/>
</dbReference>
<dbReference type="Gene3D" id="1.25.10.10">
    <property type="entry name" value="Leucine-rich Repeat Variant"/>
    <property type="match status" value="1"/>
</dbReference>
<accession>A0A6A3ARD1</accession>
<dbReference type="Pfam" id="PF00514">
    <property type="entry name" value="Arm"/>
    <property type="match status" value="2"/>
</dbReference>
<evidence type="ECO:0000313" key="5">
    <source>
        <dbReference type="Proteomes" id="UP000436088"/>
    </source>
</evidence>
<dbReference type="InterPro" id="IPR011989">
    <property type="entry name" value="ARM-like"/>
</dbReference>
<proteinExistence type="predicted"/>